<comment type="caution">
    <text evidence="6">The sequence shown here is derived from an EMBL/GenBank/DDBJ whole genome shotgun (WGS) entry which is preliminary data.</text>
</comment>
<dbReference type="InterPro" id="IPR050109">
    <property type="entry name" value="HTH-type_TetR-like_transc_reg"/>
</dbReference>
<evidence type="ECO:0000313" key="7">
    <source>
        <dbReference type="Proteomes" id="UP001501257"/>
    </source>
</evidence>
<dbReference type="InterPro" id="IPR036271">
    <property type="entry name" value="Tet_transcr_reg_TetR-rel_C_sf"/>
</dbReference>
<dbReference type="PANTHER" id="PTHR30055:SF151">
    <property type="entry name" value="TRANSCRIPTIONAL REGULATORY PROTEIN"/>
    <property type="match status" value="1"/>
</dbReference>
<evidence type="ECO:0000256" key="1">
    <source>
        <dbReference type="ARBA" id="ARBA00023015"/>
    </source>
</evidence>
<protein>
    <submittedName>
        <fullName evidence="6">TetR/AcrR family transcriptional regulator</fullName>
    </submittedName>
</protein>
<dbReference type="SUPFAM" id="SSF48498">
    <property type="entry name" value="Tetracyclin repressor-like, C-terminal domain"/>
    <property type="match status" value="1"/>
</dbReference>
<dbReference type="Gene3D" id="1.10.10.60">
    <property type="entry name" value="Homeodomain-like"/>
    <property type="match status" value="1"/>
</dbReference>
<evidence type="ECO:0000256" key="4">
    <source>
        <dbReference type="PROSITE-ProRule" id="PRU00335"/>
    </source>
</evidence>
<proteinExistence type="predicted"/>
<dbReference type="Gene3D" id="1.10.357.10">
    <property type="entry name" value="Tetracycline Repressor, domain 2"/>
    <property type="match status" value="1"/>
</dbReference>
<evidence type="ECO:0000259" key="5">
    <source>
        <dbReference type="PROSITE" id="PS50977"/>
    </source>
</evidence>
<evidence type="ECO:0000313" key="6">
    <source>
        <dbReference type="EMBL" id="GAA5225800.1"/>
    </source>
</evidence>
<dbReference type="SUPFAM" id="SSF46689">
    <property type="entry name" value="Homeodomain-like"/>
    <property type="match status" value="1"/>
</dbReference>
<name>A0ABP9TK63_9MICC</name>
<evidence type="ECO:0000256" key="3">
    <source>
        <dbReference type="ARBA" id="ARBA00023163"/>
    </source>
</evidence>
<accession>A0ABP9TK63</accession>
<dbReference type="PROSITE" id="PS01081">
    <property type="entry name" value="HTH_TETR_1"/>
    <property type="match status" value="1"/>
</dbReference>
<gene>
    <name evidence="6" type="ORF">GCM10025778_03300</name>
</gene>
<dbReference type="InterPro" id="IPR009057">
    <property type="entry name" value="Homeodomain-like_sf"/>
</dbReference>
<sequence>MFWGGRAGGGYIRCRHRLGSMALTREQLIDTAVGVLSEFGLADLSMRRLARELNVQVGALYWHVKSKQELLVDVAAKLLGSVPRPATPTAGAIPLAIASLLQQLRTALITVPDSAEVIQLAQSMRPDALAPLGWLMDFLELAGIPPHEVPYARHLLLNHLLGSIAAHQEFQALAGGPETDSAPDELGQEAFEYGIRVILQGLAMEHPANAA</sequence>
<organism evidence="6 7">
    <name type="scientific">Paeniglutamicibacter antarcticus</name>
    <dbReference type="NCBI Taxonomy" id="494023"/>
    <lineage>
        <taxon>Bacteria</taxon>
        <taxon>Bacillati</taxon>
        <taxon>Actinomycetota</taxon>
        <taxon>Actinomycetes</taxon>
        <taxon>Micrococcales</taxon>
        <taxon>Micrococcaceae</taxon>
        <taxon>Paeniglutamicibacter</taxon>
    </lineage>
</organism>
<feature type="DNA-binding region" description="H-T-H motif" evidence="4">
    <location>
        <begin position="45"/>
        <end position="64"/>
    </location>
</feature>
<dbReference type="PRINTS" id="PR00455">
    <property type="entry name" value="HTHTETR"/>
</dbReference>
<dbReference type="InterPro" id="IPR023772">
    <property type="entry name" value="DNA-bd_HTH_TetR-type_CS"/>
</dbReference>
<reference evidence="7" key="1">
    <citation type="journal article" date="2019" name="Int. J. Syst. Evol. Microbiol.">
        <title>The Global Catalogue of Microorganisms (GCM) 10K type strain sequencing project: providing services to taxonomists for standard genome sequencing and annotation.</title>
        <authorList>
            <consortium name="The Broad Institute Genomics Platform"/>
            <consortium name="The Broad Institute Genome Sequencing Center for Infectious Disease"/>
            <person name="Wu L."/>
            <person name="Ma J."/>
        </authorList>
    </citation>
    <scope>NUCLEOTIDE SEQUENCE [LARGE SCALE GENOMIC DNA]</scope>
    <source>
        <strain evidence="7">JCM 18952</strain>
    </source>
</reference>
<dbReference type="Proteomes" id="UP001501257">
    <property type="component" value="Unassembled WGS sequence"/>
</dbReference>
<keyword evidence="1" id="KW-0805">Transcription regulation</keyword>
<dbReference type="EMBL" id="BAABLK010000006">
    <property type="protein sequence ID" value="GAA5225800.1"/>
    <property type="molecule type" value="Genomic_DNA"/>
</dbReference>
<dbReference type="InterPro" id="IPR001647">
    <property type="entry name" value="HTH_TetR"/>
</dbReference>
<feature type="domain" description="HTH tetR-type" evidence="5">
    <location>
        <begin position="22"/>
        <end position="82"/>
    </location>
</feature>
<dbReference type="PROSITE" id="PS50977">
    <property type="entry name" value="HTH_TETR_2"/>
    <property type="match status" value="1"/>
</dbReference>
<dbReference type="Pfam" id="PF00440">
    <property type="entry name" value="TetR_N"/>
    <property type="match status" value="1"/>
</dbReference>
<keyword evidence="3" id="KW-0804">Transcription</keyword>
<evidence type="ECO:0000256" key="2">
    <source>
        <dbReference type="ARBA" id="ARBA00023125"/>
    </source>
</evidence>
<dbReference type="PANTHER" id="PTHR30055">
    <property type="entry name" value="HTH-TYPE TRANSCRIPTIONAL REGULATOR RUTR"/>
    <property type="match status" value="1"/>
</dbReference>
<keyword evidence="2 4" id="KW-0238">DNA-binding</keyword>
<keyword evidence="7" id="KW-1185">Reference proteome</keyword>